<evidence type="ECO:0000259" key="12">
    <source>
        <dbReference type="PROSITE" id="PS50893"/>
    </source>
</evidence>
<protein>
    <recommendedName>
        <fullName evidence="16">Heavy metal tolerance protein</fullName>
    </recommendedName>
</protein>
<keyword evidence="4" id="KW-0547">Nucleotide-binding</keyword>
<feature type="transmembrane region" description="Helical" evidence="11">
    <location>
        <begin position="267"/>
        <end position="285"/>
    </location>
</feature>
<feature type="compositionally biased region" description="Basic and acidic residues" evidence="10">
    <location>
        <begin position="876"/>
        <end position="889"/>
    </location>
</feature>
<feature type="transmembrane region" description="Helical" evidence="11">
    <location>
        <begin position="436"/>
        <end position="456"/>
    </location>
</feature>
<dbReference type="Pfam" id="PF00005">
    <property type="entry name" value="ABC_tran"/>
    <property type="match status" value="1"/>
</dbReference>
<dbReference type="AlphaFoldDB" id="A0AAE0UBG3"/>
<dbReference type="InterPro" id="IPR017871">
    <property type="entry name" value="ABC_transporter-like_CS"/>
</dbReference>
<evidence type="ECO:0000256" key="2">
    <source>
        <dbReference type="ARBA" id="ARBA00022448"/>
    </source>
</evidence>
<gene>
    <name evidence="14" type="ORF">B0T20DRAFT_499778</name>
</gene>
<dbReference type="SUPFAM" id="SSF90123">
    <property type="entry name" value="ABC transporter transmembrane region"/>
    <property type="match status" value="1"/>
</dbReference>
<dbReference type="PROSITE" id="PS00211">
    <property type="entry name" value="ABC_TRANSPORTER_1"/>
    <property type="match status" value="1"/>
</dbReference>
<feature type="transmembrane region" description="Helical" evidence="11">
    <location>
        <begin position="99"/>
        <end position="116"/>
    </location>
</feature>
<feature type="compositionally biased region" description="Low complexity" evidence="10">
    <location>
        <begin position="930"/>
        <end position="940"/>
    </location>
</feature>
<feature type="compositionally biased region" description="Polar residues" evidence="10">
    <location>
        <begin position="996"/>
        <end position="1010"/>
    </location>
</feature>
<feature type="domain" description="ABC transporter" evidence="12">
    <location>
        <begin position="611"/>
        <end position="845"/>
    </location>
</feature>
<dbReference type="PROSITE" id="PS50929">
    <property type="entry name" value="ABC_TM1F"/>
    <property type="match status" value="1"/>
</dbReference>
<dbReference type="GO" id="GO:0000041">
    <property type="term" value="P:transition metal ion transport"/>
    <property type="evidence" value="ECO:0007669"/>
    <property type="project" value="UniProtKB-ARBA"/>
</dbReference>
<dbReference type="Pfam" id="PF00664">
    <property type="entry name" value="ABC_membrane"/>
    <property type="match status" value="1"/>
</dbReference>
<evidence type="ECO:0000256" key="5">
    <source>
        <dbReference type="ARBA" id="ARBA00022840"/>
    </source>
</evidence>
<feature type="transmembrane region" description="Helical" evidence="11">
    <location>
        <begin position="27"/>
        <end position="50"/>
    </location>
</feature>
<dbReference type="EMBL" id="JAUTDP010000007">
    <property type="protein sequence ID" value="KAK3397942.1"/>
    <property type="molecule type" value="Genomic_DNA"/>
</dbReference>
<dbReference type="InterPro" id="IPR027417">
    <property type="entry name" value="P-loop_NTPase"/>
</dbReference>
<feature type="compositionally biased region" description="Low complexity" evidence="10">
    <location>
        <begin position="225"/>
        <end position="238"/>
    </location>
</feature>
<feature type="domain" description="ABC transmembrane type-1" evidence="13">
    <location>
        <begin position="294"/>
        <end position="577"/>
    </location>
</feature>
<comment type="caution">
    <text evidence="14">The sequence shown here is derived from an EMBL/GenBank/DDBJ whole genome shotgun (WGS) entry which is preliminary data.</text>
</comment>
<dbReference type="GO" id="GO:0016887">
    <property type="term" value="F:ATP hydrolysis activity"/>
    <property type="evidence" value="ECO:0007669"/>
    <property type="project" value="InterPro"/>
</dbReference>
<reference evidence="14" key="2">
    <citation type="submission" date="2023-07" db="EMBL/GenBank/DDBJ databases">
        <authorList>
            <consortium name="Lawrence Berkeley National Laboratory"/>
            <person name="Haridas S."/>
            <person name="Hensen N."/>
            <person name="Bonometti L."/>
            <person name="Westerberg I."/>
            <person name="Brannstrom I.O."/>
            <person name="Guillou S."/>
            <person name="Cros-Aarteil S."/>
            <person name="Calhoun S."/>
            <person name="Kuo A."/>
            <person name="Mondo S."/>
            <person name="Pangilinan J."/>
            <person name="Riley R."/>
            <person name="LaButti K."/>
            <person name="Andreopoulos B."/>
            <person name="Lipzen A."/>
            <person name="Chen C."/>
            <person name="Yanf M."/>
            <person name="Daum C."/>
            <person name="Ng V."/>
            <person name="Clum A."/>
            <person name="Steindorff A."/>
            <person name="Ohm R."/>
            <person name="Martin F."/>
            <person name="Silar P."/>
            <person name="Natvig D."/>
            <person name="Lalanne C."/>
            <person name="Gautier V."/>
            <person name="Ament-velasquez S.L."/>
            <person name="Kruys A."/>
            <person name="Hutchinson M.I."/>
            <person name="Powell A.J."/>
            <person name="Barry K."/>
            <person name="Miller A.N."/>
            <person name="Grigoriev I.V."/>
            <person name="Debuchy R."/>
            <person name="Gladieux P."/>
            <person name="Thoren M.H."/>
            <person name="Johannesson H."/>
        </authorList>
    </citation>
    <scope>NUCLEOTIDE SEQUENCE</scope>
    <source>
        <strain evidence="14">FGSC 1904</strain>
    </source>
</reference>
<evidence type="ECO:0000256" key="4">
    <source>
        <dbReference type="ARBA" id="ARBA00022741"/>
    </source>
</evidence>
<organism evidence="14 15">
    <name type="scientific">Sordaria brevicollis</name>
    <dbReference type="NCBI Taxonomy" id="83679"/>
    <lineage>
        <taxon>Eukaryota</taxon>
        <taxon>Fungi</taxon>
        <taxon>Dikarya</taxon>
        <taxon>Ascomycota</taxon>
        <taxon>Pezizomycotina</taxon>
        <taxon>Sordariomycetes</taxon>
        <taxon>Sordariomycetidae</taxon>
        <taxon>Sordariales</taxon>
        <taxon>Sordariaceae</taxon>
        <taxon>Sordaria</taxon>
    </lineage>
</organism>
<dbReference type="CDD" id="cd18583">
    <property type="entry name" value="ABC_6TM_HMT1"/>
    <property type="match status" value="1"/>
</dbReference>
<feature type="transmembrane region" description="Helical" evidence="11">
    <location>
        <begin position="158"/>
        <end position="179"/>
    </location>
</feature>
<dbReference type="InterPro" id="IPR039421">
    <property type="entry name" value="Type_1_exporter"/>
</dbReference>
<comment type="similarity">
    <text evidence="9">Belongs to the ABC transporter superfamily. ABCB family. Heavy Metal importer (TC 3.A.1.210) subfamily.</text>
</comment>
<dbReference type="Proteomes" id="UP001281003">
    <property type="component" value="Unassembled WGS sequence"/>
</dbReference>
<evidence type="ECO:0000256" key="10">
    <source>
        <dbReference type="SAM" id="MobiDB-lite"/>
    </source>
</evidence>
<feature type="region of interest" description="Disordered" evidence="10">
    <location>
        <begin position="858"/>
        <end position="940"/>
    </location>
</feature>
<evidence type="ECO:0000313" key="15">
    <source>
        <dbReference type="Proteomes" id="UP001281003"/>
    </source>
</evidence>
<dbReference type="SUPFAM" id="SSF52540">
    <property type="entry name" value="P-loop containing nucleoside triphosphate hydrolases"/>
    <property type="match status" value="1"/>
</dbReference>
<dbReference type="CDD" id="cd03253">
    <property type="entry name" value="ABCC_ATM1_transporter"/>
    <property type="match status" value="1"/>
</dbReference>
<proteinExistence type="inferred from homology"/>
<dbReference type="GO" id="GO:0016020">
    <property type="term" value="C:membrane"/>
    <property type="evidence" value="ECO:0007669"/>
    <property type="project" value="UniProtKB-SubCell"/>
</dbReference>
<comment type="subcellular location">
    <subcellularLocation>
        <location evidence="1">Membrane</location>
        <topology evidence="1">Multi-pass membrane protein</topology>
    </subcellularLocation>
</comment>
<keyword evidence="5" id="KW-0067">ATP-binding</keyword>
<evidence type="ECO:0000256" key="1">
    <source>
        <dbReference type="ARBA" id="ARBA00004141"/>
    </source>
</evidence>
<feature type="transmembrane region" description="Helical" evidence="11">
    <location>
        <begin position="291"/>
        <end position="310"/>
    </location>
</feature>
<dbReference type="InterPro" id="IPR003439">
    <property type="entry name" value="ABC_transporter-like_ATP-bd"/>
</dbReference>
<dbReference type="InterPro" id="IPR036640">
    <property type="entry name" value="ABC1_TM_sf"/>
</dbReference>
<sequence>MPDPEDGSMVHVGRDPRVEQALFCLHYGYPTALFAYYIISTTLAVCTLQTKSAQENHGRRRFILWLLVFIILTFVMQLIDLCIGSFAQHRLPAEQDVTIGLLSCILVFGVEFAGLVHSKATVWYPFIGSFVLALFFESLIAVLSSLGRPRSNLTYSDIFTISTIAARYLAITLAIAAHIEVTCSSRREKGTDAERQGLLKASNNSSTTEVSVNQDGENSTNGYGSTATTATNESTAPSNDRIESPYERRQRQAAELMEKRLKEKGNWLTYAKSFMVFFPYIWPVGHLGLQFRIFLVGCCLLAMNFMHVLIPRQIGIVMDSLGGVNHKDPWTQVLIFAGLKLIASEAGISLLRQWLWIPVESYSTSRISTAAYSQVLNLSSDFHDSKSCSDVEMAIMSGSNVANMLESICFQAIPMLIDMGVAFVYLSVTFGPYEGFITIATATVFCYITTIMLSGLKELRKSQVSAYFEEHYVRHAGIQGWTTVSSFNQIGHEETRYSNAVNNNVKQYRRVLLGYYLSYAFQSMVLLCGLLAGAFLAVSQITQGQATPGQFVMLLTYWSQLVSPLTFFASLGKSISGDLIRAESLLDIMQMKPSVLSKEGAPPLDFQGGHVQFENVSFSYDKKKPILKNVNFEAAPGTSVAFVGATGAGKSTMLKLLDRFYDVTDGSIKIDGQDIRDVDLFSLRAQIGVVPQNPILFDDTIMNNVRYAKLTATDEEVYEACMAASIHDQILTFTDGYQTRVGERGVKLSGGELQRVAIARAILKRPAIVLLDEATSAVDTETEQRIQEALSKLCKGRTTFIVAHRLSTIMNADKIVVVTGGEIVEEGSHEDLIQAGGKYAELWSKQIFIKPKVKDAGEAKPTSLKDTTPGVVNDSTPDKAKSELMKDKSSTALKVRPANQQDSPATEAKDTPVHQKEHLKLNPSAPTFTPRSLAASSSRFARSPLRVSCNSGDFFENMPPPSPTGIGSAQLVQHFPSPIMVVAAPYQLYQTIQPSTKVGCSPERSSNSPTAIGEEESTSQTGSSKEAAPAYGGLKCPVYSRRIQSKSEPLAPSVSSSD</sequence>
<evidence type="ECO:0000256" key="11">
    <source>
        <dbReference type="SAM" id="Phobius"/>
    </source>
</evidence>
<reference evidence="14" key="1">
    <citation type="journal article" date="2023" name="Mol. Phylogenet. Evol.">
        <title>Genome-scale phylogeny and comparative genomics of the fungal order Sordariales.</title>
        <authorList>
            <person name="Hensen N."/>
            <person name="Bonometti L."/>
            <person name="Westerberg I."/>
            <person name="Brannstrom I.O."/>
            <person name="Guillou S."/>
            <person name="Cros-Aarteil S."/>
            <person name="Calhoun S."/>
            <person name="Haridas S."/>
            <person name="Kuo A."/>
            <person name="Mondo S."/>
            <person name="Pangilinan J."/>
            <person name="Riley R."/>
            <person name="LaButti K."/>
            <person name="Andreopoulos B."/>
            <person name="Lipzen A."/>
            <person name="Chen C."/>
            <person name="Yan M."/>
            <person name="Daum C."/>
            <person name="Ng V."/>
            <person name="Clum A."/>
            <person name="Steindorff A."/>
            <person name="Ohm R.A."/>
            <person name="Martin F."/>
            <person name="Silar P."/>
            <person name="Natvig D.O."/>
            <person name="Lalanne C."/>
            <person name="Gautier V."/>
            <person name="Ament-Velasquez S.L."/>
            <person name="Kruys A."/>
            <person name="Hutchinson M.I."/>
            <person name="Powell A.J."/>
            <person name="Barry K."/>
            <person name="Miller A.N."/>
            <person name="Grigoriev I.V."/>
            <person name="Debuchy R."/>
            <person name="Gladieux P."/>
            <person name="Hiltunen Thoren M."/>
            <person name="Johannesson H."/>
        </authorList>
    </citation>
    <scope>NUCLEOTIDE SEQUENCE</scope>
    <source>
        <strain evidence="14">FGSC 1904</strain>
    </source>
</reference>
<dbReference type="PANTHER" id="PTHR24221:SF503">
    <property type="entry name" value="MITOCHONDRIAL POTASSIUM CHANNEL ATP-BINDING SUBUNIT"/>
    <property type="match status" value="1"/>
</dbReference>
<feature type="transmembrane region" description="Helical" evidence="11">
    <location>
        <begin position="516"/>
        <end position="539"/>
    </location>
</feature>
<feature type="region of interest" description="Disordered" evidence="10">
    <location>
        <begin position="996"/>
        <end position="1031"/>
    </location>
</feature>
<name>A0AAE0UBG3_SORBR</name>
<dbReference type="SMART" id="SM00382">
    <property type="entry name" value="AAA"/>
    <property type="match status" value="1"/>
</dbReference>
<evidence type="ECO:0000313" key="14">
    <source>
        <dbReference type="EMBL" id="KAK3397942.1"/>
    </source>
</evidence>
<evidence type="ECO:0008006" key="16">
    <source>
        <dbReference type="Google" id="ProtNLM"/>
    </source>
</evidence>
<feature type="compositionally biased region" description="Polar residues" evidence="10">
    <location>
        <begin position="214"/>
        <end position="224"/>
    </location>
</feature>
<feature type="transmembrane region" description="Helical" evidence="11">
    <location>
        <begin position="123"/>
        <end position="146"/>
    </location>
</feature>
<dbReference type="PROSITE" id="PS50893">
    <property type="entry name" value="ABC_TRANSPORTER_2"/>
    <property type="match status" value="1"/>
</dbReference>
<feature type="compositionally biased region" description="Low complexity" evidence="10">
    <location>
        <begin position="202"/>
        <end position="213"/>
    </location>
</feature>
<evidence type="ECO:0000259" key="13">
    <source>
        <dbReference type="PROSITE" id="PS50929"/>
    </source>
</evidence>
<keyword evidence="15" id="KW-1185">Reference proteome</keyword>
<dbReference type="FunFam" id="3.40.50.300:FF:000186">
    <property type="entry name" value="ATP-binding cassette sub-family B member 7, mitochondrial"/>
    <property type="match status" value="1"/>
</dbReference>
<dbReference type="PANTHER" id="PTHR24221">
    <property type="entry name" value="ATP-BINDING CASSETTE SUB-FAMILY B"/>
    <property type="match status" value="1"/>
</dbReference>
<keyword evidence="8 11" id="KW-0472">Membrane</keyword>
<feature type="compositionally biased region" description="Basic and acidic residues" evidence="10">
    <location>
        <begin position="240"/>
        <end position="249"/>
    </location>
</feature>
<dbReference type="InterPro" id="IPR003593">
    <property type="entry name" value="AAA+_ATPase"/>
</dbReference>
<evidence type="ECO:0000256" key="9">
    <source>
        <dbReference type="ARBA" id="ARBA00024363"/>
    </source>
</evidence>
<dbReference type="GO" id="GO:0140359">
    <property type="term" value="F:ABC-type transporter activity"/>
    <property type="evidence" value="ECO:0007669"/>
    <property type="project" value="InterPro"/>
</dbReference>
<dbReference type="Gene3D" id="3.40.50.300">
    <property type="entry name" value="P-loop containing nucleotide triphosphate hydrolases"/>
    <property type="match status" value="1"/>
</dbReference>
<keyword evidence="2" id="KW-0813">Transport</keyword>
<evidence type="ECO:0000256" key="6">
    <source>
        <dbReference type="ARBA" id="ARBA00022946"/>
    </source>
</evidence>
<evidence type="ECO:0000256" key="7">
    <source>
        <dbReference type="ARBA" id="ARBA00022989"/>
    </source>
</evidence>
<feature type="transmembrane region" description="Helical" evidence="11">
    <location>
        <begin position="408"/>
        <end position="430"/>
    </location>
</feature>
<keyword evidence="3 11" id="KW-0812">Transmembrane</keyword>
<keyword evidence="7 11" id="KW-1133">Transmembrane helix</keyword>
<evidence type="ECO:0000256" key="8">
    <source>
        <dbReference type="ARBA" id="ARBA00023136"/>
    </source>
</evidence>
<dbReference type="GO" id="GO:0005524">
    <property type="term" value="F:ATP binding"/>
    <property type="evidence" value="ECO:0007669"/>
    <property type="project" value="UniProtKB-KW"/>
</dbReference>
<feature type="compositionally biased region" description="Basic and acidic residues" evidence="10">
    <location>
        <begin position="907"/>
        <end position="920"/>
    </location>
</feature>
<evidence type="ECO:0000256" key="3">
    <source>
        <dbReference type="ARBA" id="ARBA00022692"/>
    </source>
</evidence>
<dbReference type="InterPro" id="IPR011527">
    <property type="entry name" value="ABC1_TM_dom"/>
</dbReference>
<dbReference type="Gene3D" id="1.20.1560.10">
    <property type="entry name" value="ABC transporter type 1, transmembrane domain"/>
    <property type="match status" value="1"/>
</dbReference>
<feature type="region of interest" description="Disordered" evidence="10">
    <location>
        <begin position="196"/>
        <end position="249"/>
    </location>
</feature>
<accession>A0AAE0UBG3</accession>
<feature type="transmembrane region" description="Helical" evidence="11">
    <location>
        <begin position="62"/>
        <end position="87"/>
    </location>
</feature>
<keyword evidence="6" id="KW-0809">Transit peptide</keyword>